<protein>
    <recommendedName>
        <fullName evidence="2">Major capsid protein N-terminal domain-containing protein</fullName>
    </recommendedName>
</protein>
<organism evidence="1">
    <name type="scientific">viral metagenome</name>
    <dbReference type="NCBI Taxonomy" id="1070528"/>
    <lineage>
        <taxon>unclassified sequences</taxon>
        <taxon>metagenomes</taxon>
        <taxon>organismal metagenomes</taxon>
    </lineage>
</organism>
<accession>A0A6C0BCJ0</accession>
<evidence type="ECO:0000313" key="1">
    <source>
        <dbReference type="EMBL" id="QHS89461.1"/>
    </source>
</evidence>
<sequence>MESARSAVTNEGALFELLTRGNKDKYFFHDDNSAVSPFDNRYNLIPAQIHERRRIPPLNGADFGRTCEFEFEVAGEIFTDPTLLIDLPTWLPSSVQASKVTDLSGVSYGYTNGIAFFLFSKIQIYLDQILLQEFSGDALYAATRARGSLNSAFLENLQTAVTSPTAATIRQAATPGRLRLRLPLLGCQHSDDGGVPSIAARQQTFKLRLTLRKLEDLVEASDSRAKPTPWALSTTFTDGTAPFQTLIRTEIGRPTIQLETRHTYVDPDTRAALAKTPLEIPYSRLYENIFTFGPADYSPLLRGAIASATRRVDATHPAGRIFFWFLSMQDIRANKYYKYLTDTGAEYYNNVSLLIAGRDRETLSPPSVWNRLEHLAKEERDPGKGLGTMNWELGEQRGKRPPFARQPEGTVNFTTADRPTFYVDLADIPVDPVTGQKSTELHVVVDAWAMAIFDAQRGGLKYAN</sequence>
<dbReference type="InterPro" id="IPR038519">
    <property type="entry name" value="MCP_C_sf"/>
</dbReference>
<dbReference type="AlphaFoldDB" id="A0A6C0BCJ0"/>
<evidence type="ECO:0008006" key="2">
    <source>
        <dbReference type="Google" id="ProtNLM"/>
    </source>
</evidence>
<proteinExistence type="predicted"/>
<dbReference type="Gene3D" id="2.70.9.20">
    <property type="entry name" value="Major capsid protein Vp54"/>
    <property type="match status" value="1"/>
</dbReference>
<dbReference type="EMBL" id="MN739110">
    <property type="protein sequence ID" value="QHS89461.1"/>
    <property type="molecule type" value="Genomic_DNA"/>
</dbReference>
<reference evidence="1" key="1">
    <citation type="journal article" date="2020" name="Nature">
        <title>Giant virus diversity and host interactions through global metagenomics.</title>
        <authorList>
            <person name="Schulz F."/>
            <person name="Roux S."/>
            <person name="Paez-Espino D."/>
            <person name="Jungbluth S."/>
            <person name="Walsh D.A."/>
            <person name="Denef V.J."/>
            <person name="McMahon K.D."/>
            <person name="Konstantinidis K.T."/>
            <person name="Eloe-Fadrosh E.A."/>
            <person name="Kyrpides N.C."/>
            <person name="Woyke T."/>
        </authorList>
    </citation>
    <scope>NUCLEOTIDE SEQUENCE</scope>
    <source>
        <strain evidence="1">GVMAG-M-3300010158-60</strain>
    </source>
</reference>
<name>A0A6C0BCJ0_9ZZZZ</name>
<dbReference type="Gene3D" id="2.70.9.10">
    <property type="entry name" value="Adenovirus Type 2 Hexon, domain 4"/>
    <property type="match status" value="1"/>
</dbReference>